<dbReference type="Gene3D" id="1.20.1250.20">
    <property type="entry name" value="MFS general substrate transporter like domains"/>
    <property type="match status" value="1"/>
</dbReference>
<protein>
    <submittedName>
        <fullName evidence="8">DHA1 family inner membrane transport protein</fullName>
    </submittedName>
</protein>
<feature type="transmembrane region" description="Helical" evidence="6">
    <location>
        <begin position="212"/>
        <end position="238"/>
    </location>
</feature>
<evidence type="ECO:0000256" key="5">
    <source>
        <dbReference type="ARBA" id="ARBA00023136"/>
    </source>
</evidence>
<feature type="transmembrane region" description="Helical" evidence="6">
    <location>
        <begin position="307"/>
        <end position="327"/>
    </location>
</feature>
<organism evidence="8 9">
    <name type="scientific">Phyllobacterium ifriqiyense</name>
    <dbReference type="NCBI Taxonomy" id="314238"/>
    <lineage>
        <taxon>Bacteria</taxon>
        <taxon>Pseudomonadati</taxon>
        <taxon>Pseudomonadota</taxon>
        <taxon>Alphaproteobacteria</taxon>
        <taxon>Hyphomicrobiales</taxon>
        <taxon>Phyllobacteriaceae</taxon>
        <taxon>Phyllobacterium</taxon>
    </lineage>
</organism>
<dbReference type="EMBL" id="JAUSZT010000002">
    <property type="protein sequence ID" value="MDQ0995489.1"/>
    <property type="molecule type" value="Genomic_DNA"/>
</dbReference>
<evidence type="ECO:0000313" key="8">
    <source>
        <dbReference type="EMBL" id="MDQ0995489.1"/>
    </source>
</evidence>
<evidence type="ECO:0000313" key="9">
    <source>
        <dbReference type="Proteomes" id="UP001237780"/>
    </source>
</evidence>
<keyword evidence="2" id="KW-1003">Cell membrane</keyword>
<accession>A0ABU0S442</accession>
<dbReference type="InterPro" id="IPR011701">
    <property type="entry name" value="MFS"/>
</dbReference>
<keyword evidence="4 6" id="KW-1133">Transmembrane helix</keyword>
<comment type="subcellular location">
    <subcellularLocation>
        <location evidence="1">Cell membrane</location>
        <topology evidence="1">Multi-pass membrane protein</topology>
    </subcellularLocation>
</comment>
<evidence type="ECO:0000256" key="3">
    <source>
        <dbReference type="ARBA" id="ARBA00022692"/>
    </source>
</evidence>
<keyword evidence="9" id="KW-1185">Reference proteome</keyword>
<sequence length="397" mass="40895">MQNDNHVTSEISSMSVPAIVWALTGCIGLIGSNSLALGPIAPAIADGFDVEVQDIMLASAAFGLGTALGAIALGQLIDRAGPRRTLAYVMLIMGIGFISSGVAQGAVVLTISQFLVGISAGVALPAIYTLAAVVASPGHEGRTIGVVLTGWTISMVAGVPLSTLIADGLGWRAFYIAIAAAALIAGAGLLVNGQEHEAQRKGVASRTPITALTIKGVLPLLAACGCFMAAFYGVYAYVGDHLHVNLEYPVRANGLAAISYGIGFGSAVFLDRYVDAYSGRRILLPLIFLMVAVVYAVMSLVSGTYTGVLAVMAIWGLANHFGLNVLIMRLTALEPSQRGAIMGLNSAVTYLALFAGTIVMGKVYAAEGFVYITLCGGLLSLLASVFSLCAAYVQSPD</sequence>
<evidence type="ECO:0000259" key="7">
    <source>
        <dbReference type="PROSITE" id="PS50850"/>
    </source>
</evidence>
<dbReference type="Pfam" id="PF07690">
    <property type="entry name" value="MFS_1"/>
    <property type="match status" value="1"/>
</dbReference>
<proteinExistence type="predicted"/>
<feature type="transmembrane region" description="Helical" evidence="6">
    <location>
        <begin position="114"/>
        <end position="134"/>
    </location>
</feature>
<feature type="transmembrane region" description="Helical" evidence="6">
    <location>
        <begin position="172"/>
        <end position="191"/>
    </location>
</feature>
<comment type="caution">
    <text evidence="8">The sequence shown here is derived from an EMBL/GenBank/DDBJ whole genome shotgun (WGS) entry which is preliminary data.</text>
</comment>
<evidence type="ECO:0000256" key="6">
    <source>
        <dbReference type="SAM" id="Phobius"/>
    </source>
</evidence>
<evidence type="ECO:0000256" key="1">
    <source>
        <dbReference type="ARBA" id="ARBA00004651"/>
    </source>
</evidence>
<feature type="transmembrane region" description="Helical" evidence="6">
    <location>
        <begin position="146"/>
        <end position="166"/>
    </location>
</feature>
<feature type="transmembrane region" description="Helical" evidence="6">
    <location>
        <begin position="86"/>
        <end position="108"/>
    </location>
</feature>
<dbReference type="InterPro" id="IPR050189">
    <property type="entry name" value="MFS_Efflux_Transporters"/>
</dbReference>
<feature type="transmembrane region" description="Helical" evidence="6">
    <location>
        <begin position="55"/>
        <end position="74"/>
    </location>
</feature>
<dbReference type="PROSITE" id="PS50850">
    <property type="entry name" value="MFS"/>
    <property type="match status" value="1"/>
</dbReference>
<gene>
    <name evidence="8" type="ORF">QFZ34_000666</name>
</gene>
<evidence type="ECO:0000256" key="4">
    <source>
        <dbReference type="ARBA" id="ARBA00022989"/>
    </source>
</evidence>
<dbReference type="PANTHER" id="PTHR43124">
    <property type="entry name" value="PURINE EFFLUX PUMP PBUE"/>
    <property type="match status" value="1"/>
</dbReference>
<dbReference type="InterPro" id="IPR036259">
    <property type="entry name" value="MFS_trans_sf"/>
</dbReference>
<dbReference type="InterPro" id="IPR020846">
    <property type="entry name" value="MFS_dom"/>
</dbReference>
<keyword evidence="5 6" id="KW-0472">Membrane</keyword>
<dbReference type="PANTHER" id="PTHR43124:SF3">
    <property type="entry name" value="CHLORAMPHENICOL EFFLUX PUMP RV0191"/>
    <property type="match status" value="1"/>
</dbReference>
<feature type="transmembrane region" description="Helical" evidence="6">
    <location>
        <begin position="369"/>
        <end position="393"/>
    </location>
</feature>
<reference evidence="8 9" key="1">
    <citation type="submission" date="2023-07" db="EMBL/GenBank/DDBJ databases">
        <title>Comparative genomics of wheat-associated soil bacteria to identify genetic determinants of phenazine resistance.</title>
        <authorList>
            <person name="Mouncey N."/>
        </authorList>
    </citation>
    <scope>NUCLEOTIDE SEQUENCE [LARGE SCALE GENOMIC DNA]</scope>
    <source>
        <strain evidence="8 9">W4I11</strain>
    </source>
</reference>
<evidence type="ECO:0000256" key="2">
    <source>
        <dbReference type="ARBA" id="ARBA00022475"/>
    </source>
</evidence>
<keyword evidence="3 6" id="KW-0812">Transmembrane</keyword>
<feature type="transmembrane region" description="Helical" evidence="6">
    <location>
        <begin position="250"/>
        <end position="270"/>
    </location>
</feature>
<feature type="domain" description="Major facilitator superfamily (MFS) profile" evidence="7">
    <location>
        <begin position="19"/>
        <end position="392"/>
    </location>
</feature>
<dbReference type="Proteomes" id="UP001237780">
    <property type="component" value="Unassembled WGS sequence"/>
</dbReference>
<dbReference type="SUPFAM" id="SSF103473">
    <property type="entry name" value="MFS general substrate transporter"/>
    <property type="match status" value="1"/>
</dbReference>
<feature type="transmembrane region" description="Helical" evidence="6">
    <location>
        <begin position="339"/>
        <end position="363"/>
    </location>
</feature>
<feature type="transmembrane region" description="Helical" evidence="6">
    <location>
        <begin position="282"/>
        <end position="301"/>
    </location>
</feature>
<name>A0ABU0S442_9HYPH</name>